<feature type="domain" description="LACTB2 winged helix" evidence="1">
    <location>
        <begin position="21"/>
        <end position="55"/>
    </location>
</feature>
<reference evidence="2 3" key="1">
    <citation type="submission" date="2015-09" db="EMBL/GenBank/DDBJ databases">
        <title>Trachymyrmex zeteki WGS genome.</title>
        <authorList>
            <person name="Nygaard S."/>
            <person name="Hu H."/>
            <person name="Boomsma J."/>
            <person name="Zhang G."/>
        </authorList>
    </citation>
    <scope>NUCLEOTIDE SEQUENCE [LARGE SCALE GENOMIC DNA]</scope>
    <source>
        <strain evidence="2">Tzet28-1</strain>
        <tissue evidence="2">Whole body</tissue>
    </source>
</reference>
<dbReference type="Gene3D" id="1.10.10.10">
    <property type="entry name" value="Winged helix-like DNA-binding domain superfamily/Winged helix DNA-binding domain"/>
    <property type="match status" value="1"/>
</dbReference>
<dbReference type="STRING" id="64791.A0A151WRI9"/>
<dbReference type="InterPro" id="IPR036388">
    <property type="entry name" value="WH-like_DNA-bd_sf"/>
</dbReference>
<protein>
    <recommendedName>
        <fullName evidence="1">LACTB2 winged helix domain-containing protein</fullName>
    </recommendedName>
</protein>
<proteinExistence type="predicted"/>
<evidence type="ECO:0000313" key="2">
    <source>
        <dbReference type="EMBL" id="KYQ50464.1"/>
    </source>
</evidence>
<dbReference type="InterPro" id="IPR041516">
    <property type="entry name" value="LACTB2_WH"/>
</dbReference>
<dbReference type="Pfam" id="PF17778">
    <property type="entry name" value="WHD_BLACT"/>
    <property type="match status" value="1"/>
</dbReference>
<name>A0A151WRI9_9HYME</name>
<accession>A0A151WRI9</accession>
<dbReference type="EMBL" id="KQ982805">
    <property type="protein sequence ID" value="KYQ50464.1"/>
    <property type="molecule type" value="Genomic_DNA"/>
</dbReference>
<dbReference type="AlphaFoldDB" id="A0A151WRI9"/>
<sequence length="62" mass="7282">MAPCDFLFDRVKKPLRGTRFDTPEKLWLAAAFTVGHHLRKLEKEGKVLQEEEGGWRRIRGKM</sequence>
<evidence type="ECO:0000313" key="3">
    <source>
        <dbReference type="Proteomes" id="UP000075809"/>
    </source>
</evidence>
<dbReference type="Proteomes" id="UP000075809">
    <property type="component" value="Unassembled WGS sequence"/>
</dbReference>
<gene>
    <name evidence="2" type="ORF">ALC60_10364</name>
</gene>
<keyword evidence="3" id="KW-1185">Reference proteome</keyword>
<organism evidence="2 3">
    <name type="scientific">Mycetomoellerius zeteki</name>
    <dbReference type="NCBI Taxonomy" id="64791"/>
    <lineage>
        <taxon>Eukaryota</taxon>
        <taxon>Metazoa</taxon>
        <taxon>Ecdysozoa</taxon>
        <taxon>Arthropoda</taxon>
        <taxon>Hexapoda</taxon>
        <taxon>Insecta</taxon>
        <taxon>Pterygota</taxon>
        <taxon>Neoptera</taxon>
        <taxon>Endopterygota</taxon>
        <taxon>Hymenoptera</taxon>
        <taxon>Apocrita</taxon>
        <taxon>Aculeata</taxon>
        <taxon>Formicoidea</taxon>
        <taxon>Formicidae</taxon>
        <taxon>Myrmicinae</taxon>
        <taxon>Mycetomoellerius</taxon>
    </lineage>
</organism>
<evidence type="ECO:0000259" key="1">
    <source>
        <dbReference type="Pfam" id="PF17778"/>
    </source>
</evidence>